<reference evidence="1 2" key="1">
    <citation type="submission" date="2019-03" db="EMBL/GenBank/DDBJ databases">
        <title>Dyadobacter AR-3-6 sp. nov., isolated from arctic soil.</title>
        <authorList>
            <person name="Chaudhary D.K."/>
        </authorList>
    </citation>
    <scope>NUCLEOTIDE SEQUENCE [LARGE SCALE GENOMIC DNA]</scope>
    <source>
        <strain evidence="1 2">AR-3-6</strain>
    </source>
</reference>
<evidence type="ECO:0000313" key="1">
    <source>
        <dbReference type="EMBL" id="TDE12472.1"/>
    </source>
</evidence>
<name>A0A4R5DEY1_9BACT</name>
<protein>
    <submittedName>
        <fullName evidence="1">Uncharacterized protein</fullName>
    </submittedName>
</protein>
<accession>A0A4R5DEY1</accession>
<dbReference type="EMBL" id="SMFL01000009">
    <property type="protein sequence ID" value="TDE12472.1"/>
    <property type="molecule type" value="Genomic_DNA"/>
</dbReference>
<dbReference type="PROSITE" id="PS51257">
    <property type="entry name" value="PROKAR_LIPOPROTEIN"/>
    <property type="match status" value="1"/>
</dbReference>
<dbReference type="RefSeq" id="WP_131960539.1">
    <property type="nucleotide sequence ID" value="NZ_SMFL01000009.1"/>
</dbReference>
<sequence>MKATLTVVSRTRILTRVIIGMYLLCMALGCETPGAKEKEPDKNSIFKVGKTELNGFNMLSSNQIQESYNPKQPKFSQVRVELTKEMGKVLVNKLESYFHQSIRYKDQQPKYITLFTTKSTTDIEMSDIKGIGTLSTHESGMFHLFYTVNGSTLQKDDRFSLYTDYLRVADMDLLGAVVFNNPSLKWTMVNIPDSKMAVSSEFKSKSYRDKENSLGLAIANSSEIPFDMVASDCTSCNDPYSGFCEPTSSGYPQCNPWNPDPITCGESKINAEMGARVSNSEKSLNTAEAYNFRDNFMSKTKIGKSYTDFYYTISKVAIRNNGINAKNVVLHFDFATKIHGIAKKLQFGSDNDIVYQDDFRNEAQSFINTYRKLSNDSTFLNALAIIENDLNRFKGKSRREILISIGL</sequence>
<proteinExistence type="predicted"/>
<keyword evidence="2" id="KW-1185">Reference proteome</keyword>
<dbReference type="Proteomes" id="UP000294850">
    <property type="component" value="Unassembled WGS sequence"/>
</dbReference>
<evidence type="ECO:0000313" key="2">
    <source>
        <dbReference type="Proteomes" id="UP000294850"/>
    </source>
</evidence>
<comment type="caution">
    <text evidence="1">The sequence shown here is derived from an EMBL/GenBank/DDBJ whole genome shotgun (WGS) entry which is preliminary data.</text>
</comment>
<gene>
    <name evidence="1" type="ORF">E0F88_22530</name>
</gene>
<organism evidence="1 2">
    <name type="scientific">Dyadobacter psychrotolerans</name>
    <dbReference type="NCBI Taxonomy" id="2541721"/>
    <lineage>
        <taxon>Bacteria</taxon>
        <taxon>Pseudomonadati</taxon>
        <taxon>Bacteroidota</taxon>
        <taxon>Cytophagia</taxon>
        <taxon>Cytophagales</taxon>
        <taxon>Spirosomataceae</taxon>
        <taxon>Dyadobacter</taxon>
    </lineage>
</organism>
<dbReference type="AlphaFoldDB" id="A0A4R5DEY1"/>